<organism evidence="1">
    <name type="scientific">viral metagenome</name>
    <dbReference type="NCBI Taxonomy" id="1070528"/>
    <lineage>
        <taxon>unclassified sequences</taxon>
        <taxon>metagenomes</taxon>
        <taxon>organismal metagenomes</taxon>
    </lineage>
</organism>
<proteinExistence type="predicted"/>
<accession>A0A6C0AQF3</accession>
<sequence length="202" mass="22726">MANKRKTLKKGQKGGCGIFGCGRPKRNTLPKLENISDPEIAQSRLSEYSNTQIKDFLENRRIRREFPTVTNVIREEAIKRKIIKLVPQQPVTFTPPPRIVLPTYPEYTSYVPTPTYMPPPTYRYPVETPIPPPTVSQANLAKRRAVASGWLNEMKAAQERGASNTELYEIVSQGLKAATGNPSSNIARLLRQGGTRKSKRIH</sequence>
<evidence type="ECO:0000313" key="1">
    <source>
        <dbReference type="EMBL" id="QHS81733.1"/>
    </source>
</evidence>
<reference evidence="1" key="1">
    <citation type="journal article" date="2020" name="Nature">
        <title>Giant virus diversity and host interactions through global metagenomics.</title>
        <authorList>
            <person name="Schulz F."/>
            <person name="Roux S."/>
            <person name="Paez-Espino D."/>
            <person name="Jungbluth S."/>
            <person name="Walsh D.A."/>
            <person name="Denef V.J."/>
            <person name="McMahon K.D."/>
            <person name="Konstantinidis K.T."/>
            <person name="Eloe-Fadrosh E.A."/>
            <person name="Kyrpides N.C."/>
            <person name="Woyke T."/>
        </authorList>
    </citation>
    <scope>NUCLEOTIDE SEQUENCE</scope>
    <source>
        <strain evidence="1">GVMAG-S-1101164-72</strain>
    </source>
</reference>
<dbReference type="AlphaFoldDB" id="A0A6C0AQF3"/>
<dbReference type="EMBL" id="MN740759">
    <property type="protein sequence ID" value="QHS81733.1"/>
    <property type="molecule type" value="Genomic_DNA"/>
</dbReference>
<protein>
    <submittedName>
        <fullName evidence="1">Uncharacterized protein</fullName>
    </submittedName>
</protein>
<name>A0A6C0AQF3_9ZZZZ</name>